<dbReference type="Pfam" id="PF00899">
    <property type="entry name" value="ThiF"/>
    <property type="match status" value="2"/>
</dbReference>
<keyword evidence="7" id="KW-0833">Ubl conjugation pathway</keyword>
<organism evidence="10 11">
    <name type="scientific">Tritrichomonas foetus</name>
    <dbReference type="NCBI Taxonomy" id="1144522"/>
    <lineage>
        <taxon>Eukaryota</taxon>
        <taxon>Metamonada</taxon>
        <taxon>Parabasalia</taxon>
        <taxon>Tritrichomonadida</taxon>
        <taxon>Tritrichomonadidae</taxon>
        <taxon>Tritrichomonas</taxon>
    </lineage>
</organism>
<dbReference type="SMART" id="SM00985">
    <property type="entry name" value="UBA_e1_C"/>
    <property type="match status" value="1"/>
</dbReference>
<evidence type="ECO:0000256" key="2">
    <source>
        <dbReference type="ARBA" id="ARBA00004906"/>
    </source>
</evidence>
<dbReference type="Pfam" id="PF09358">
    <property type="entry name" value="E1_UFD"/>
    <property type="match status" value="1"/>
</dbReference>
<evidence type="ECO:0000256" key="3">
    <source>
        <dbReference type="ARBA" id="ARBA00005673"/>
    </source>
</evidence>
<dbReference type="FunFam" id="3.40.50.720:FF:000015">
    <property type="entry name" value="Ubiquitin-activating enzyme E1 1"/>
    <property type="match status" value="1"/>
</dbReference>
<comment type="catalytic activity">
    <reaction evidence="1">
        <text>ATP + ubiquitin + [E1 ubiquitin-activating enzyme]-L-cysteine = AMP + diphosphate + S-ubiquitinyl-[E1 ubiquitin-activating enzyme]-L-cysteine.</text>
        <dbReference type="EC" id="6.2.1.45"/>
    </reaction>
</comment>
<keyword evidence="6" id="KW-0547">Nucleotide-binding</keyword>
<evidence type="ECO:0000256" key="7">
    <source>
        <dbReference type="ARBA" id="ARBA00022786"/>
    </source>
</evidence>
<evidence type="ECO:0000256" key="5">
    <source>
        <dbReference type="ARBA" id="ARBA00022598"/>
    </source>
</evidence>
<dbReference type="NCBIfam" id="TIGR01408">
    <property type="entry name" value="Ube1"/>
    <property type="match status" value="1"/>
</dbReference>
<evidence type="ECO:0000256" key="8">
    <source>
        <dbReference type="ARBA" id="ARBA00022840"/>
    </source>
</evidence>
<sequence length="1000" mass="112224">MSENTQIDEDLYSRQLFVLGIDAMKRMANSSVLISGLGGLGVEIAKNIILAGVKAVTLQDTENVTMADLASQFYLNESSIGKNRALESFPKLVGLNEYVSVSTSTAELTTSFIQQFNCIIITNPMKYSEIFEISDFCHKNGIAFILSMTRGVFGFIFNDFGETFNVREPSGEKPTRFLISSISNDKEGIVVIDDKDDHNLSPNDHVIFDQVEGMTEVNGREFPVKVINKKSFSIGDTSEFHPYVSGTSSGYGNQIILPITMHFLELKEALKNPSFNISDFSAFGRDQQVIVAFFSLFKSIEENNTSVENVLKNAAIFNNEYKLVEALDEKLISEFVREDAVIAPTAAVLGGIAGQEVIKSVSGKFTPLQMFFTLAYVEALQPEESYKCTLKNDRYDAYRIVFGDDQQAAMQKLRYFMVGAGALGCELLKNWAMMGVATEGEGKIFVTDMDQIERSNLNRQFLFRNTDIGKPKSQCAADAIKVMNPAIVVEAQQNRVGEESENIYNDDFYNSLSGVCNALDNRETRSYNDTQCVYYNKPLLESGTLGPMAHFQIILPHLTPSFNSYVDPPSHGIPECTLHYFPTNINHCTMWARDIFGGLFTQQPSVVNQYLTDKGYVKKMMKADPGSLITNLQTVKRLLIEERPETFEDCIKWARLEFEDLFNHQLKDLINQYPKDSKDDHGVPFWTGARRFPSILTYNPNNEYHAAFVNAAAFMHAKVHGITPENDAAQRATNVEVPEWKPSNQKMDVEGTDNNPKKKKKPALAKNYKIVIKKLCQEVSKCRETSKPLNVEEFEKDDPTNGHMEFIAAAANLRAINYRIPPTTKLEIKGIAGNIIPAIATTTAMVCGFVALEMYKVHSVTKKDLSEFRDGFVNLSSANFQLLQPNQVPTKTIMANGKQIKFSLWDKWVIEGDLTVKEFIAEFENKYGLKISALTVGMIIAYTEFFKASNDLENKKITSIYKEDAQLTLAEGKLLKVVPSCVDEKGDDIPEIPEVYLKYF</sequence>
<evidence type="ECO:0000313" key="10">
    <source>
        <dbReference type="EMBL" id="OHT04303.1"/>
    </source>
</evidence>
<dbReference type="Gene3D" id="3.40.50.12550">
    <property type="entry name" value="Ubiquitin-activating enzyme E1, inactive adenylation domain, subdomain 2"/>
    <property type="match status" value="1"/>
</dbReference>
<evidence type="ECO:0000256" key="1">
    <source>
        <dbReference type="ARBA" id="ARBA00000488"/>
    </source>
</evidence>
<dbReference type="InterPro" id="IPR000011">
    <property type="entry name" value="UBQ/SUMO-activ_enz_E1-like"/>
</dbReference>
<dbReference type="GO" id="GO:0004839">
    <property type="term" value="F:ubiquitin activating enzyme activity"/>
    <property type="evidence" value="ECO:0007669"/>
    <property type="project" value="UniProtKB-EC"/>
</dbReference>
<dbReference type="UniPathway" id="UPA00143"/>
<reference evidence="10" key="1">
    <citation type="submission" date="2016-10" db="EMBL/GenBank/DDBJ databases">
        <authorList>
            <person name="Benchimol M."/>
            <person name="Almeida L.G."/>
            <person name="Vasconcelos A.T."/>
            <person name="Perreira-Neves A."/>
            <person name="Rosa I.A."/>
            <person name="Tasca T."/>
            <person name="Bogo M.R."/>
            <person name="de Souza W."/>
        </authorList>
    </citation>
    <scope>NUCLEOTIDE SEQUENCE [LARGE SCALE GENOMIC DNA]</scope>
    <source>
        <strain evidence="10">K</strain>
    </source>
</reference>
<dbReference type="FunFam" id="2.40.30.180:FF:000002">
    <property type="entry name" value="Ubiquitin-activating enzyme E1 2"/>
    <property type="match status" value="1"/>
</dbReference>
<dbReference type="GeneID" id="94840724"/>
<dbReference type="PANTHER" id="PTHR10953:SF4">
    <property type="entry name" value="UBIQUITIN-ACTIVATING ENZYME E1 C-TERMINAL DOMAIN-CONTAINING PROTEIN"/>
    <property type="match status" value="1"/>
</dbReference>
<dbReference type="InterPro" id="IPR042449">
    <property type="entry name" value="Ub-E1_IAD_1"/>
</dbReference>
<dbReference type="Pfam" id="PF10585">
    <property type="entry name" value="UBA_E1_SCCH"/>
    <property type="match status" value="1"/>
</dbReference>
<dbReference type="Proteomes" id="UP000179807">
    <property type="component" value="Unassembled WGS sequence"/>
</dbReference>
<protein>
    <recommendedName>
        <fullName evidence="4">E1 ubiquitin-activating enzyme</fullName>
        <ecNumber evidence="4">6.2.1.45</ecNumber>
    </recommendedName>
</protein>
<dbReference type="Gene3D" id="1.10.10.2660">
    <property type="entry name" value="Ubiquitin-activating enzyme E1, SCCH domain"/>
    <property type="match status" value="1"/>
</dbReference>
<accession>A0A1J4JYR2</accession>
<keyword evidence="8" id="KW-0067">ATP-binding</keyword>
<dbReference type="Gene3D" id="3.50.50.80">
    <property type="entry name" value="Ubiquitin-activating enzyme E1, inactive adenylation domain, subdomain 1"/>
    <property type="match status" value="1"/>
</dbReference>
<dbReference type="InterPro" id="IPR000594">
    <property type="entry name" value="ThiF_NAD_FAD-bd"/>
</dbReference>
<dbReference type="InterPro" id="IPR018965">
    <property type="entry name" value="Ub-activating_enz_E1_C"/>
</dbReference>
<dbReference type="FunFam" id="3.50.50.80:FF:000001">
    <property type="entry name" value="ubiquitin-like modifier-activating enzyme 1"/>
    <property type="match status" value="1"/>
</dbReference>
<dbReference type="RefSeq" id="XP_068357439.1">
    <property type="nucleotide sequence ID" value="XM_068506020.1"/>
</dbReference>
<proteinExistence type="inferred from homology"/>
<keyword evidence="5" id="KW-0436">Ligase</keyword>
<comment type="caution">
    <text evidence="10">The sequence shown here is derived from an EMBL/GenBank/DDBJ whole genome shotgun (WGS) entry which is preliminary data.</text>
</comment>
<dbReference type="AlphaFoldDB" id="A0A1J4JYR2"/>
<evidence type="ECO:0000313" key="11">
    <source>
        <dbReference type="Proteomes" id="UP000179807"/>
    </source>
</evidence>
<dbReference type="InterPro" id="IPR035985">
    <property type="entry name" value="Ubiquitin-activating_enz"/>
</dbReference>
<dbReference type="EMBL" id="MLAK01000797">
    <property type="protein sequence ID" value="OHT04303.1"/>
    <property type="molecule type" value="Genomic_DNA"/>
</dbReference>
<dbReference type="SUPFAM" id="SSF69572">
    <property type="entry name" value="Activating enzymes of the ubiquitin-like proteins"/>
    <property type="match status" value="2"/>
</dbReference>
<feature type="domain" description="Ubiquitin-activating enzyme E1 C-terminal" evidence="9">
    <location>
        <begin position="868"/>
        <end position="995"/>
    </location>
</feature>
<dbReference type="InterPro" id="IPR042302">
    <property type="entry name" value="E1_FCCH_sf"/>
</dbReference>
<comment type="pathway">
    <text evidence="2">Protein modification; protein ubiquitination.</text>
</comment>
<dbReference type="InterPro" id="IPR038252">
    <property type="entry name" value="UBA_E1_C_sf"/>
</dbReference>
<dbReference type="GO" id="GO:0005524">
    <property type="term" value="F:ATP binding"/>
    <property type="evidence" value="ECO:0007669"/>
    <property type="project" value="UniProtKB-KW"/>
</dbReference>
<gene>
    <name evidence="10" type="primary">uba1</name>
    <name evidence="10" type="ORF">TRFO_28178</name>
</gene>
<dbReference type="Gene3D" id="2.40.30.180">
    <property type="entry name" value="Ubiquitin-activating enzyme E1, FCCH domain"/>
    <property type="match status" value="1"/>
</dbReference>
<comment type="similarity">
    <text evidence="3">Belongs to the ubiquitin-activating E1 family.</text>
</comment>
<dbReference type="Gene3D" id="3.10.290.60">
    <property type="entry name" value="Ubiquitin-activating enzyme E1, UFD domain"/>
    <property type="match status" value="1"/>
</dbReference>
<keyword evidence="11" id="KW-1185">Reference proteome</keyword>
<dbReference type="PRINTS" id="PR01849">
    <property type="entry name" value="UBIQUITINACT"/>
</dbReference>
<name>A0A1J4JYR2_9EUKA</name>
<dbReference type="InterPro" id="IPR042063">
    <property type="entry name" value="Ubi_acti_E1_SCCH"/>
</dbReference>
<evidence type="ECO:0000256" key="4">
    <source>
        <dbReference type="ARBA" id="ARBA00012990"/>
    </source>
</evidence>
<dbReference type="GO" id="GO:0019948">
    <property type="term" value="F:SUMO activating enzyme activity"/>
    <property type="evidence" value="ECO:0007669"/>
    <property type="project" value="TreeGrafter"/>
</dbReference>
<dbReference type="Gene3D" id="3.40.50.720">
    <property type="entry name" value="NAD(P)-binding Rossmann-like Domain"/>
    <property type="match status" value="1"/>
</dbReference>
<evidence type="ECO:0000259" key="9">
    <source>
        <dbReference type="SMART" id="SM00985"/>
    </source>
</evidence>
<dbReference type="GO" id="GO:0005737">
    <property type="term" value="C:cytoplasm"/>
    <property type="evidence" value="ECO:0007669"/>
    <property type="project" value="TreeGrafter"/>
</dbReference>
<dbReference type="GO" id="GO:0031510">
    <property type="term" value="C:SUMO activating enzyme complex"/>
    <property type="evidence" value="ECO:0007669"/>
    <property type="project" value="TreeGrafter"/>
</dbReference>
<dbReference type="GO" id="GO:0016925">
    <property type="term" value="P:protein sumoylation"/>
    <property type="evidence" value="ECO:0007669"/>
    <property type="project" value="TreeGrafter"/>
</dbReference>
<dbReference type="PANTHER" id="PTHR10953">
    <property type="entry name" value="UBIQUITIN-ACTIVATING ENZYME E1"/>
    <property type="match status" value="1"/>
</dbReference>
<dbReference type="InterPro" id="IPR019572">
    <property type="entry name" value="UBA_E1_SCCH"/>
</dbReference>
<dbReference type="OrthoDB" id="10252231at2759"/>
<evidence type="ECO:0000256" key="6">
    <source>
        <dbReference type="ARBA" id="ARBA00022741"/>
    </source>
</evidence>
<dbReference type="InterPro" id="IPR018075">
    <property type="entry name" value="UBQ-activ_enz_E1"/>
</dbReference>
<dbReference type="VEuPathDB" id="TrichDB:TRFO_28178"/>
<dbReference type="InterPro" id="IPR045886">
    <property type="entry name" value="ThiF/MoeB/HesA"/>
</dbReference>
<dbReference type="EC" id="6.2.1.45" evidence="4"/>